<name>A0A939BS49_9FIRM</name>
<dbReference type="Proteomes" id="UP000774000">
    <property type="component" value="Unassembled WGS sequence"/>
</dbReference>
<organism evidence="1 2">
    <name type="scientific">Halanaerobacter jeridensis</name>
    <dbReference type="NCBI Taxonomy" id="706427"/>
    <lineage>
        <taxon>Bacteria</taxon>
        <taxon>Bacillati</taxon>
        <taxon>Bacillota</taxon>
        <taxon>Clostridia</taxon>
        <taxon>Halanaerobiales</taxon>
        <taxon>Halobacteroidaceae</taxon>
        <taxon>Halanaerobacter</taxon>
    </lineage>
</organism>
<dbReference type="AlphaFoldDB" id="A0A939BS49"/>
<sequence>MFSNKCNIIISLIAVLLLVLTPIIQAKGEIKSSFLVSNNGLGLKLVEYADYSGLSFYLSSQIKENKKDKTIDHGTVRFGSKYYFNNNLTGPFIDGALVYYSTSKYKTKKRDLI</sequence>
<evidence type="ECO:0000313" key="2">
    <source>
        <dbReference type="Proteomes" id="UP000774000"/>
    </source>
</evidence>
<dbReference type="RefSeq" id="WP_204702950.1">
    <property type="nucleotide sequence ID" value="NZ_JAFBDQ010000021.1"/>
</dbReference>
<protein>
    <submittedName>
        <fullName evidence="1">Uncharacterized protein</fullName>
    </submittedName>
</protein>
<keyword evidence="2" id="KW-1185">Reference proteome</keyword>
<accession>A0A939BS49</accession>
<proteinExistence type="predicted"/>
<evidence type="ECO:0000313" key="1">
    <source>
        <dbReference type="EMBL" id="MBM7557994.1"/>
    </source>
</evidence>
<reference evidence="1" key="1">
    <citation type="submission" date="2021-01" db="EMBL/GenBank/DDBJ databases">
        <title>Genomic Encyclopedia of Type Strains, Phase IV (KMG-IV): sequencing the most valuable type-strain genomes for metagenomic binning, comparative biology and taxonomic classification.</title>
        <authorList>
            <person name="Goeker M."/>
        </authorList>
    </citation>
    <scope>NUCLEOTIDE SEQUENCE</scope>
    <source>
        <strain evidence="1">DSM 23230</strain>
    </source>
</reference>
<gene>
    <name evidence="1" type="ORF">JOC47_002863</name>
</gene>
<comment type="caution">
    <text evidence="1">The sequence shown here is derived from an EMBL/GenBank/DDBJ whole genome shotgun (WGS) entry which is preliminary data.</text>
</comment>
<dbReference type="EMBL" id="JAFBDQ010000021">
    <property type="protein sequence ID" value="MBM7557994.1"/>
    <property type="molecule type" value="Genomic_DNA"/>
</dbReference>